<evidence type="ECO:0000256" key="1">
    <source>
        <dbReference type="SAM" id="MobiDB-lite"/>
    </source>
</evidence>
<reference evidence="3 4" key="1">
    <citation type="journal article" date="2010" name="J. Bacteriol.">
        <title>Genome sequences of Pelagibaca bermudensis HTCC2601T and Maritimibacter alkaliphilus HTCC2654T, the type strains of two marine Roseobacter genera.</title>
        <authorList>
            <person name="Thrash J.C."/>
            <person name="Cho J.C."/>
            <person name="Ferriera S."/>
            <person name="Johnson J."/>
            <person name="Vergin K.L."/>
            <person name="Giovannoni S.J."/>
        </authorList>
    </citation>
    <scope>NUCLEOTIDE SEQUENCE [LARGE SCALE GENOMIC DNA]</scope>
    <source>
        <strain evidence="4">DSM 26914 / JCM 13377 / KCTC 12554 / HTCC2601</strain>
    </source>
</reference>
<dbReference type="PROSITE" id="PS51186">
    <property type="entry name" value="GNAT"/>
    <property type="match status" value="1"/>
</dbReference>
<dbReference type="OrthoDB" id="9797417at2"/>
<accession>Q0FIW1</accession>
<proteinExistence type="predicted"/>
<dbReference type="SUPFAM" id="SSF55729">
    <property type="entry name" value="Acyl-CoA N-acyltransferases (Nat)"/>
    <property type="match status" value="1"/>
</dbReference>
<dbReference type="EMBL" id="AATQ01000054">
    <property type="protein sequence ID" value="EAU44162.1"/>
    <property type="molecule type" value="Genomic_DNA"/>
</dbReference>
<evidence type="ECO:0000313" key="3">
    <source>
        <dbReference type="EMBL" id="EAU44162.1"/>
    </source>
</evidence>
<protein>
    <submittedName>
        <fullName evidence="3">Acetyltransferase, GNAT family protein</fullName>
    </submittedName>
</protein>
<keyword evidence="3" id="KW-0808">Transferase</keyword>
<sequence>MTDVATPRRAGPEDVPGIAAVLNGWIDKTDWMPRIYSADEIEGFIGAALPHRIIWVVGDPIEGYLSFDPKTAKIGALYCSRTGAGCGKALMEAAKAGRDFLWLHTNPPNSRAQAFYRREGFVPVGSEIPPEPPETVPELRMEWRR</sequence>
<organism evidence="3 4">
    <name type="scientific">Salipiger bermudensis (strain DSM 26914 / JCM 13377 / KCTC 12554 / HTCC2601)</name>
    <name type="common">Pelagibaca bermudensis</name>
    <dbReference type="NCBI Taxonomy" id="314265"/>
    <lineage>
        <taxon>Bacteria</taxon>
        <taxon>Pseudomonadati</taxon>
        <taxon>Pseudomonadota</taxon>
        <taxon>Alphaproteobacteria</taxon>
        <taxon>Rhodobacterales</taxon>
        <taxon>Roseobacteraceae</taxon>
        <taxon>Salipiger</taxon>
    </lineage>
</organism>
<dbReference type="AlphaFoldDB" id="Q0FIW1"/>
<dbReference type="InterPro" id="IPR016181">
    <property type="entry name" value="Acyl_CoA_acyltransferase"/>
</dbReference>
<dbReference type="eggNOG" id="COG0456">
    <property type="taxonomic scope" value="Bacteria"/>
</dbReference>
<dbReference type="GO" id="GO:0016747">
    <property type="term" value="F:acyltransferase activity, transferring groups other than amino-acyl groups"/>
    <property type="evidence" value="ECO:0007669"/>
    <property type="project" value="InterPro"/>
</dbReference>
<evidence type="ECO:0000259" key="2">
    <source>
        <dbReference type="PROSITE" id="PS51186"/>
    </source>
</evidence>
<dbReference type="Gene3D" id="3.40.630.30">
    <property type="match status" value="1"/>
</dbReference>
<dbReference type="InterPro" id="IPR000182">
    <property type="entry name" value="GNAT_dom"/>
</dbReference>
<dbReference type="Pfam" id="PF00583">
    <property type="entry name" value="Acetyltransf_1"/>
    <property type="match status" value="1"/>
</dbReference>
<name>Q0FIW1_SALBH</name>
<evidence type="ECO:0000313" key="4">
    <source>
        <dbReference type="Proteomes" id="UP000006230"/>
    </source>
</evidence>
<feature type="region of interest" description="Disordered" evidence="1">
    <location>
        <begin position="126"/>
        <end position="145"/>
    </location>
</feature>
<dbReference type="STRING" id="314265.R2601_11799"/>
<dbReference type="Proteomes" id="UP000006230">
    <property type="component" value="Unassembled WGS sequence"/>
</dbReference>
<keyword evidence="4" id="KW-1185">Reference proteome</keyword>
<feature type="domain" description="N-acetyltransferase" evidence="2">
    <location>
        <begin position="5"/>
        <end position="145"/>
    </location>
</feature>
<comment type="caution">
    <text evidence="3">The sequence shown here is derived from an EMBL/GenBank/DDBJ whole genome shotgun (WGS) entry which is preliminary data.</text>
</comment>
<dbReference type="HOGENOM" id="CLU_1804664_0_0_5"/>
<gene>
    <name evidence="3" type="ORF">R2601_11799</name>
</gene>